<accession>A0A4P9W8S6</accession>
<dbReference type="Proteomes" id="UP000269721">
    <property type="component" value="Unassembled WGS sequence"/>
</dbReference>
<evidence type="ECO:0000256" key="1">
    <source>
        <dbReference type="SAM" id="MobiDB-lite"/>
    </source>
</evidence>
<evidence type="ECO:0000313" key="2">
    <source>
        <dbReference type="EMBL" id="RKO87875.1"/>
    </source>
</evidence>
<feature type="region of interest" description="Disordered" evidence="1">
    <location>
        <begin position="1"/>
        <end position="55"/>
    </location>
</feature>
<protein>
    <submittedName>
        <fullName evidence="2">Uncharacterized protein</fullName>
    </submittedName>
</protein>
<evidence type="ECO:0000313" key="3">
    <source>
        <dbReference type="Proteomes" id="UP000269721"/>
    </source>
</evidence>
<feature type="compositionally biased region" description="Basic and acidic residues" evidence="1">
    <location>
        <begin position="164"/>
        <end position="180"/>
    </location>
</feature>
<reference evidence="3" key="1">
    <citation type="journal article" date="2018" name="Nat. Microbiol.">
        <title>Leveraging single-cell genomics to expand the fungal tree of life.</title>
        <authorList>
            <person name="Ahrendt S.R."/>
            <person name="Quandt C.A."/>
            <person name="Ciobanu D."/>
            <person name="Clum A."/>
            <person name="Salamov A."/>
            <person name="Andreopoulos B."/>
            <person name="Cheng J.F."/>
            <person name="Woyke T."/>
            <person name="Pelin A."/>
            <person name="Henrissat B."/>
            <person name="Reynolds N.K."/>
            <person name="Benny G.L."/>
            <person name="Smith M.E."/>
            <person name="James T.Y."/>
            <person name="Grigoriev I.V."/>
        </authorList>
    </citation>
    <scope>NUCLEOTIDE SEQUENCE [LARGE SCALE GENOMIC DNA]</scope>
</reference>
<sequence length="214" mass="22861">MPMSRHNGTIKAGHSATARRDHPPPPFRIGANPAVAVAQSPSTDEPQSDRPAEKPFAGFQREHFFALIDDWASCQRPAIAPGTSKRLSPGIVGQNGSIMRSRAKDGLIRAGRGRRDEEADEQGSMKVARGCGARWTRSSGNEEMSGYGGVGPTPIGGAGAGSLGKDESGNEETLKYSGHDTSGHFLFVDDSLDGWGEEEKERQGEGITRFQNIT</sequence>
<organism evidence="2 3">
    <name type="scientific">Blyttiomyces helicus</name>
    <dbReference type="NCBI Taxonomy" id="388810"/>
    <lineage>
        <taxon>Eukaryota</taxon>
        <taxon>Fungi</taxon>
        <taxon>Fungi incertae sedis</taxon>
        <taxon>Chytridiomycota</taxon>
        <taxon>Chytridiomycota incertae sedis</taxon>
        <taxon>Chytridiomycetes</taxon>
        <taxon>Chytridiomycetes incertae sedis</taxon>
        <taxon>Blyttiomyces</taxon>
    </lineage>
</organism>
<dbReference type="EMBL" id="KZ997100">
    <property type="protein sequence ID" value="RKO87875.1"/>
    <property type="molecule type" value="Genomic_DNA"/>
</dbReference>
<gene>
    <name evidence="2" type="ORF">BDK51DRAFT_48421</name>
</gene>
<feature type="region of interest" description="Disordered" evidence="1">
    <location>
        <begin position="132"/>
        <end position="180"/>
    </location>
</feature>
<name>A0A4P9W8S6_9FUNG</name>
<dbReference type="AlphaFoldDB" id="A0A4P9W8S6"/>
<proteinExistence type="predicted"/>
<keyword evidence="3" id="KW-1185">Reference proteome</keyword>
<feature type="compositionally biased region" description="Gly residues" evidence="1">
    <location>
        <begin position="146"/>
        <end position="162"/>
    </location>
</feature>